<keyword evidence="1" id="KW-1133">Transmembrane helix</keyword>
<feature type="transmembrane region" description="Helical" evidence="1">
    <location>
        <begin position="32"/>
        <end position="51"/>
    </location>
</feature>
<evidence type="ECO:0000259" key="2">
    <source>
        <dbReference type="Pfam" id="PF14317"/>
    </source>
</evidence>
<evidence type="ECO:0000313" key="4">
    <source>
        <dbReference type="Proteomes" id="UP001589607"/>
    </source>
</evidence>
<feature type="domain" description="YcxB-like C-terminal" evidence="2">
    <location>
        <begin position="103"/>
        <end position="156"/>
    </location>
</feature>
<keyword evidence="1" id="KW-0812">Transmembrane</keyword>
<keyword evidence="1" id="KW-0472">Membrane</keyword>
<organism evidence="3 4">
    <name type="scientific">Flavobacterium jumunjinense</name>
    <dbReference type="NCBI Taxonomy" id="998845"/>
    <lineage>
        <taxon>Bacteria</taxon>
        <taxon>Pseudomonadati</taxon>
        <taxon>Bacteroidota</taxon>
        <taxon>Flavobacteriia</taxon>
        <taxon>Flavobacteriales</taxon>
        <taxon>Flavobacteriaceae</taxon>
        <taxon>Flavobacterium</taxon>
    </lineage>
</organism>
<dbReference type="RefSeq" id="WP_236455954.1">
    <property type="nucleotide sequence ID" value="NZ_CBCSGE010000003.1"/>
</dbReference>
<protein>
    <submittedName>
        <fullName evidence="3">YcxB family protein</fullName>
    </submittedName>
</protein>
<evidence type="ECO:0000313" key="3">
    <source>
        <dbReference type="EMBL" id="MFB9097941.1"/>
    </source>
</evidence>
<evidence type="ECO:0000256" key="1">
    <source>
        <dbReference type="SAM" id="Phobius"/>
    </source>
</evidence>
<dbReference type="Proteomes" id="UP001589607">
    <property type="component" value="Unassembled WGS sequence"/>
</dbReference>
<reference evidence="3 4" key="1">
    <citation type="submission" date="2024-09" db="EMBL/GenBank/DDBJ databases">
        <authorList>
            <person name="Sun Q."/>
            <person name="Mori K."/>
        </authorList>
    </citation>
    <scope>NUCLEOTIDE SEQUENCE [LARGE SCALE GENOMIC DNA]</scope>
    <source>
        <strain evidence="3 4">CECT 7955</strain>
    </source>
</reference>
<dbReference type="EMBL" id="JBHMEY010000067">
    <property type="protein sequence ID" value="MFB9097941.1"/>
    <property type="molecule type" value="Genomic_DNA"/>
</dbReference>
<comment type="caution">
    <text evidence="3">The sequence shown here is derived from an EMBL/GenBank/DDBJ whole genome shotgun (WGS) entry which is preliminary data.</text>
</comment>
<accession>A0ABV5GRM7</accession>
<dbReference type="Pfam" id="PF14317">
    <property type="entry name" value="YcxB"/>
    <property type="match status" value="1"/>
</dbReference>
<proteinExistence type="predicted"/>
<sequence>MKIQLSLYKNDFLEYQLYTDSKNKRISKKKRNTWLMLTSSFLLFAVITFYYHDKQHSYLLFIITIITFLFFPFYQRKQYKTHYSKHIEENYYNRFGQESTLNFEEEYITSNDANFETKMNYTAFEELNEIKDYYFIKLKTGGSLIIPKNKLTNSEEFHLEINKIADKFNWKKNVELDWKWK</sequence>
<feature type="transmembrane region" description="Helical" evidence="1">
    <location>
        <begin position="57"/>
        <end position="74"/>
    </location>
</feature>
<name>A0ABV5GRM7_9FLAO</name>
<gene>
    <name evidence="3" type="ORF">ACFFVF_15600</name>
</gene>
<dbReference type="InterPro" id="IPR025588">
    <property type="entry name" value="YcxB-like_C"/>
</dbReference>
<keyword evidence="4" id="KW-1185">Reference proteome</keyword>